<dbReference type="PANTHER" id="PTHR35317">
    <property type="entry name" value="OS04G0629600 PROTEIN"/>
    <property type="match status" value="1"/>
</dbReference>
<reference evidence="2 3" key="1">
    <citation type="submission" date="2019-05" db="EMBL/GenBank/DDBJ databases">
        <title>Mikania micrantha, genome provides insights into the molecular mechanism of rapid growth.</title>
        <authorList>
            <person name="Liu B."/>
        </authorList>
    </citation>
    <scope>NUCLEOTIDE SEQUENCE [LARGE SCALE GENOMIC DNA]</scope>
    <source>
        <strain evidence="2">NLD-2019</strain>
        <tissue evidence="2">Leaf</tissue>
    </source>
</reference>
<dbReference type="AlphaFoldDB" id="A0A5N6N7I7"/>
<feature type="compositionally biased region" description="Polar residues" evidence="1">
    <location>
        <begin position="219"/>
        <end position="228"/>
    </location>
</feature>
<dbReference type="PANTHER" id="PTHR35317:SF35">
    <property type="entry name" value="DUF4219 DOMAIN-CONTAINING PROTEIN"/>
    <property type="match status" value="1"/>
</dbReference>
<organism evidence="2 3">
    <name type="scientific">Mikania micrantha</name>
    <name type="common">bitter vine</name>
    <dbReference type="NCBI Taxonomy" id="192012"/>
    <lineage>
        <taxon>Eukaryota</taxon>
        <taxon>Viridiplantae</taxon>
        <taxon>Streptophyta</taxon>
        <taxon>Embryophyta</taxon>
        <taxon>Tracheophyta</taxon>
        <taxon>Spermatophyta</taxon>
        <taxon>Magnoliopsida</taxon>
        <taxon>eudicotyledons</taxon>
        <taxon>Gunneridae</taxon>
        <taxon>Pentapetalae</taxon>
        <taxon>asterids</taxon>
        <taxon>campanulids</taxon>
        <taxon>Asterales</taxon>
        <taxon>Asteraceae</taxon>
        <taxon>Asteroideae</taxon>
        <taxon>Heliantheae alliance</taxon>
        <taxon>Eupatorieae</taxon>
        <taxon>Mikania</taxon>
    </lineage>
</organism>
<evidence type="ECO:0000313" key="2">
    <source>
        <dbReference type="EMBL" id="KAD4386057.1"/>
    </source>
</evidence>
<dbReference type="Pfam" id="PF14223">
    <property type="entry name" value="Retrotran_gag_2"/>
    <property type="match status" value="1"/>
</dbReference>
<dbReference type="EMBL" id="SZYD01000013">
    <property type="protein sequence ID" value="KAD4386057.1"/>
    <property type="molecule type" value="Genomic_DNA"/>
</dbReference>
<feature type="region of interest" description="Disordered" evidence="1">
    <location>
        <begin position="199"/>
        <end position="248"/>
    </location>
</feature>
<evidence type="ECO:0008006" key="4">
    <source>
        <dbReference type="Google" id="ProtNLM"/>
    </source>
</evidence>
<evidence type="ECO:0000256" key="1">
    <source>
        <dbReference type="SAM" id="MobiDB-lite"/>
    </source>
</evidence>
<dbReference type="OrthoDB" id="1931687at2759"/>
<protein>
    <recommendedName>
        <fullName evidence="4">DUF4219 domain-containing protein</fullName>
    </recommendedName>
</protein>
<name>A0A5N6N7I7_9ASTR</name>
<sequence length="248" mass="28120">MAEPTSALPTQPTPIPIFKGDGYDFWSIRMKTILRSRDLWDLVEAGINTAETDQARLKAAQKKDAHAMAIIQQAVHDQLFSRIAAANSAKETWEILKMEYQGDDQIKAIKLQGLRRDFENLLMKEDEAIGDYFSRVMTIVSQRRSYGELVTDQTIVEKILRSLTPRFDYIVPSIEVSNDLSRLAPVKLMGSLQSHEARINSRISNQTERTEGQALQVFQEPSRTNPASQFRGRGRGQSRGRGRERGPE</sequence>
<evidence type="ECO:0000313" key="3">
    <source>
        <dbReference type="Proteomes" id="UP000326396"/>
    </source>
</evidence>
<dbReference type="Proteomes" id="UP000326396">
    <property type="component" value="Linkage Group LG3"/>
</dbReference>
<keyword evidence="3" id="KW-1185">Reference proteome</keyword>
<proteinExistence type="predicted"/>
<gene>
    <name evidence="2" type="ORF">E3N88_26226</name>
</gene>
<comment type="caution">
    <text evidence="2">The sequence shown here is derived from an EMBL/GenBank/DDBJ whole genome shotgun (WGS) entry which is preliminary data.</text>
</comment>
<accession>A0A5N6N7I7</accession>